<organism evidence="1 2">
    <name type="scientific">Microvirga subterranea</name>
    <dbReference type="NCBI Taxonomy" id="186651"/>
    <lineage>
        <taxon>Bacteria</taxon>
        <taxon>Pseudomonadati</taxon>
        <taxon>Pseudomonadota</taxon>
        <taxon>Alphaproteobacteria</taxon>
        <taxon>Hyphomicrobiales</taxon>
        <taxon>Methylobacteriaceae</taxon>
        <taxon>Microvirga</taxon>
    </lineage>
</organism>
<name>A0A370HKQ4_9HYPH</name>
<evidence type="ECO:0000313" key="1">
    <source>
        <dbReference type="EMBL" id="RDI58725.1"/>
    </source>
</evidence>
<sequence>MLRHGTFGGILIAFTAILGCTRPEELDLKPTGDLKYDRARDECFYEASKAIYLAPPHTATGAKDIYAQCLKLKGYGR</sequence>
<proteinExistence type="predicted"/>
<dbReference type="AlphaFoldDB" id="A0A370HKQ4"/>
<dbReference type="PROSITE" id="PS51257">
    <property type="entry name" value="PROKAR_LIPOPROTEIN"/>
    <property type="match status" value="1"/>
</dbReference>
<dbReference type="EMBL" id="QQBB01000005">
    <property type="protein sequence ID" value="RDI58725.1"/>
    <property type="molecule type" value="Genomic_DNA"/>
</dbReference>
<keyword evidence="2" id="KW-1185">Reference proteome</keyword>
<accession>A0A370HKQ4</accession>
<reference evidence="1 2" key="1">
    <citation type="submission" date="2018-07" db="EMBL/GenBank/DDBJ databases">
        <title>Genomic Encyclopedia of Type Strains, Phase IV (KMG-IV): sequencing the most valuable type-strain genomes for metagenomic binning, comparative biology and taxonomic classification.</title>
        <authorList>
            <person name="Goeker M."/>
        </authorList>
    </citation>
    <scope>NUCLEOTIDE SEQUENCE [LARGE SCALE GENOMIC DNA]</scope>
    <source>
        <strain evidence="1 2">DSM 14364</strain>
    </source>
</reference>
<evidence type="ECO:0000313" key="2">
    <source>
        <dbReference type="Proteomes" id="UP000254925"/>
    </source>
</evidence>
<evidence type="ECO:0008006" key="3">
    <source>
        <dbReference type="Google" id="ProtNLM"/>
    </source>
</evidence>
<dbReference type="Proteomes" id="UP000254925">
    <property type="component" value="Unassembled WGS sequence"/>
</dbReference>
<protein>
    <recommendedName>
        <fullName evidence="3">Lipoprotein</fullName>
    </recommendedName>
</protein>
<comment type="caution">
    <text evidence="1">The sequence shown here is derived from an EMBL/GenBank/DDBJ whole genome shotgun (WGS) entry which is preliminary data.</text>
</comment>
<gene>
    <name evidence="1" type="ORF">DES45_105248</name>
</gene>